<proteinExistence type="inferred from homology"/>
<evidence type="ECO:0000256" key="4">
    <source>
        <dbReference type="ARBA" id="ARBA00022723"/>
    </source>
</evidence>
<dbReference type="NCBIfam" id="TIGR00276">
    <property type="entry name" value="tRNA epoxyqueuosine(34) reductase QueG"/>
    <property type="match status" value="1"/>
</dbReference>
<feature type="binding site" evidence="9">
    <location>
        <position position="224"/>
    </location>
    <ligand>
        <name>tRNA</name>
        <dbReference type="ChEBI" id="CHEBI:17843"/>
    </ligand>
</feature>
<dbReference type="InterPro" id="IPR017896">
    <property type="entry name" value="4Fe4S_Fe-S-bd"/>
</dbReference>
<sequence>MYHVLKEKIIAASQDIGIDKIGFTTADPFDHLKDSLEEQKANGHTTGFEHPIIDERLYPELIFDQPQSIISIALAYPTRAKNRPQAIRGEKRGRFARASWGTDYHHILRDRLDKLMAFIREACDNDESITFKPMVDTGELIDVAVAQRAGLGFIGKNGLLITEEFGSYVYLGEIITNIPFEPDTPIANQCGDCTKCIDFCPTSALLGDGRMNATKCLSYQTQTKGFMPKEYRPKIRTIIYGCDICQEVCPFNKGKDFHFHPEMEPDPDITQPLLKPLLTISNKEFKQRFGTLAGSWRGKKPIQRNAIIALANARDKTCLPNLLQCIEQDPRPVIRGTAAWALSQIAPTNQEVKNFLEDYLAKETDDDAQIEFLDAIAHMNEQIILTKQNKS</sequence>
<keyword evidence="2 9" id="KW-0963">Cytoplasm</keyword>
<feature type="binding site" evidence="9">
    <location>
        <position position="200"/>
    </location>
    <ligand>
        <name>[4Fe-4S] cluster</name>
        <dbReference type="ChEBI" id="CHEBI:49883"/>
        <label>2</label>
    </ligand>
</feature>
<dbReference type="Pfam" id="PF13646">
    <property type="entry name" value="HEAT_2"/>
    <property type="match status" value="1"/>
</dbReference>
<dbReference type="EC" id="1.17.99.6" evidence="9"/>
<feature type="binding site" evidence="9">
    <location>
        <position position="249"/>
    </location>
    <ligand>
        <name>[4Fe-4S] cluster</name>
        <dbReference type="ChEBI" id="CHEBI:49883"/>
        <label>1</label>
    </ligand>
</feature>
<protein>
    <recommendedName>
        <fullName evidence="9">Epoxyqueuosine reductase</fullName>
        <ecNumber evidence="9">1.17.99.6</ecNumber>
    </recommendedName>
    <alternativeName>
        <fullName evidence="9">Queuosine biosynthesis protein QueG</fullName>
    </alternativeName>
</protein>
<feature type="binding site" evidence="9">
    <location>
        <position position="190"/>
    </location>
    <ligand>
        <name>[4Fe-4S] cluster</name>
        <dbReference type="ChEBI" id="CHEBI:49883"/>
        <label>1</label>
    </ligand>
</feature>
<feature type="active site" description="Proton donor" evidence="9">
    <location>
        <position position="136"/>
    </location>
</feature>
<name>A0A1Q2D738_9ENTE</name>
<dbReference type="InterPro" id="IPR013542">
    <property type="entry name" value="QueG_DUF1730"/>
</dbReference>
<keyword evidence="9" id="KW-0846">Cobalamin</keyword>
<dbReference type="HAMAP" id="MF_00916">
    <property type="entry name" value="QueG"/>
    <property type="match status" value="1"/>
</dbReference>
<feature type="binding site" evidence="9">
    <location>
        <position position="196"/>
    </location>
    <ligand>
        <name>[4Fe-4S] cluster</name>
        <dbReference type="ChEBI" id="CHEBI:49883"/>
        <label>1</label>
    </ligand>
</feature>
<dbReference type="Proteomes" id="UP000188246">
    <property type="component" value="Chromosome"/>
</dbReference>
<keyword evidence="6 9" id="KW-0560">Oxidoreductase</keyword>
<dbReference type="GO" id="GO:0008616">
    <property type="term" value="P:tRNA queuosine(34) biosynthetic process"/>
    <property type="evidence" value="ECO:0007669"/>
    <property type="project" value="UniProtKB-UniRule"/>
</dbReference>
<dbReference type="GO" id="GO:0005737">
    <property type="term" value="C:cytoplasm"/>
    <property type="evidence" value="ECO:0007669"/>
    <property type="project" value="UniProtKB-SubCell"/>
</dbReference>
<evidence type="ECO:0000256" key="6">
    <source>
        <dbReference type="ARBA" id="ARBA00023002"/>
    </source>
</evidence>
<accession>A0A1Q2D738</accession>
<feature type="binding site" evidence="9">
    <location>
        <position position="193"/>
    </location>
    <ligand>
        <name>[4Fe-4S] cluster</name>
        <dbReference type="ChEBI" id="CHEBI:49883"/>
        <label>1</label>
    </ligand>
</feature>
<feature type="binding site" evidence="9">
    <location>
        <position position="56"/>
    </location>
    <ligand>
        <name>cob(II)alamin</name>
        <dbReference type="ChEBI" id="CHEBI:16304"/>
    </ligand>
</feature>
<dbReference type="GO" id="GO:0051539">
    <property type="term" value="F:4 iron, 4 sulfur cluster binding"/>
    <property type="evidence" value="ECO:0007669"/>
    <property type="project" value="UniProtKB-KW"/>
</dbReference>
<feature type="binding site" evidence="9">
    <location>
        <begin position="242"/>
        <end position="243"/>
    </location>
    <ligand>
        <name>cob(II)alamin</name>
        <dbReference type="ChEBI" id="CHEBI:16304"/>
    </ligand>
</feature>
<evidence type="ECO:0000313" key="11">
    <source>
        <dbReference type="Proteomes" id="UP000188246"/>
    </source>
</evidence>
<dbReference type="UniPathway" id="UPA00392"/>
<keyword evidence="7 9" id="KW-0408">Iron</keyword>
<keyword evidence="8 9" id="KW-0411">Iron-sulfur</keyword>
<keyword evidence="1 9" id="KW-0004">4Fe-4S</keyword>
<dbReference type="InterPro" id="IPR016024">
    <property type="entry name" value="ARM-type_fold"/>
</dbReference>
<dbReference type="PANTHER" id="PTHR30002:SF4">
    <property type="entry name" value="EPOXYQUEUOSINE REDUCTASE"/>
    <property type="match status" value="1"/>
</dbReference>
<feature type="binding site" evidence="9">
    <location>
        <position position="242"/>
    </location>
    <ligand>
        <name>[4Fe-4S] cluster</name>
        <dbReference type="ChEBI" id="CHEBI:49883"/>
        <label>2</label>
    </ligand>
</feature>
<feature type="binding site" evidence="9">
    <location>
        <position position="171"/>
    </location>
    <ligand>
        <name>cob(II)alamin</name>
        <dbReference type="ChEBI" id="CHEBI:16304"/>
    </ligand>
</feature>
<dbReference type="InterPro" id="IPR004453">
    <property type="entry name" value="QueG"/>
</dbReference>
<dbReference type="AlphaFoldDB" id="A0A1Q2D738"/>
<feature type="binding site" evidence="9">
    <location>
        <position position="299"/>
    </location>
    <ligand>
        <name>tRNA</name>
        <dbReference type="ChEBI" id="CHEBI:17843"/>
    </ligand>
</feature>
<evidence type="ECO:0000256" key="2">
    <source>
        <dbReference type="ARBA" id="ARBA00022490"/>
    </source>
</evidence>
<reference evidence="10 11" key="1">
    <citation type="journal article" date="2010" name="Int. J. Syst. Evol. Microbiol.">
        <title>Vagococcus penaei sp. nov., isolated from spoilage microbiota of cooked shrimp (Penaeus vannamei).</title>
        <authorList>
            <person name="Jaffres E."/>
            <person name="Prevost H."/>
            <person name="Rossero A."/>
            <person name="Joffraud J.J."/>
            <person name="Dousset X."/>
        </authorList>
    </citation>
    <scope>NUCLEOTIDE SEQUENCE [LARGE SCALE GENOMIC DNA]</scope>
    <source>
        <strain evidence="10 11">CD276</strain>
    </source>
</reference>
<comment type="pathway">
    <text evidence="9">tRNA modification; tRNA-queuosine biosynthesis.</text>
</comment>
<evidence type="ECO:0000256" key="8">
    <source>
        <dbReference type="ARBA" id="ARBA00023014"/>
    </source>
</evidence>
<dbReference type="RefSeq" id="WP_077276232.1">
    <property type="nucleotide sequence ID" value="NZ_CP019609.1"/>
</dbReference>
<dbReference type="STRING" id="633807.BW732_07945"/>
<feature type="binding site" evidence="9">
    <location>
        <position position="160"/>
    </location>
    <ligand>
        <name>cob(II)alamin</name>
        <dbReference type="ChEBI" id="CHEBI:16304"/>
    </ligand>
</feature>
<dbReference type="GO" id="GO:0031419">
    <property type="term" value="F:cobalamin binding"/>
    <property type="evidence" value="ECO:0007669"/>
    <property type="project" value="UniProtKB-KW"/>
</dbReference>
<dbReference type="InterPro" id="IPR017900">
    <property type="entry name" value="4Fe4S_Fe_S_CS"/>
</dbReference>
<comment type="cofactor">
    <cofactor evidence="9">
        <name>[4Fe-4S] cluster</name>
        <dbReference type="ChEBI" id="CHEBI:49883"/>
    </cofactor>
    <text evidence="9">Binds 2 [4Fe-4S] clusters per monomer.</text>
</comment>
<feature type="binding site" evidence="9">
    <location>
        <position position="216"/>
    </location>
    <ligand>
        <name>[4Fe-4S] cluster</name>
        <dbReference type="ChEBI" id="CHEBI:49883"/>
        <label>2</label>
    </ligand>
</feature>
<dbReference type="Pfam" id="PF08331">
    <property type="entry name" value="QueG_DUF1730"/>
    <property type="match status" value="1"/>
</dbReference>
<feature type="binding site" evidence="9">
    <location>
        <position position="283"/>
    </location>
    <ligand>
        <name>tRNA</name>
        <dbReference type="ChEBI" id="CHEBI:17843"/>
    </ligand>
</feature>
<evidence type="ECO:0000256" key="1">
    <source>
        <dbReference type="ARBA" id="ARBA00022485"/>
    </source>
</evidence>
<comment type="caution">
    <text evidence="9">Lacks conserved residue(s) required for the propagation of feature annotation.</text>
</comment>
<comment type="function">
    <text evidence="9">Catalyzes the conversion of epoxyqueuosine (oQ) to queuosine (Q), which is a hypermodified base found in the wobble positions of tRNA(Asp), tRNA(Asn), tRNA(His) and tRNA(Tyr).</text>
</comment>
<dbReference type="SUPFAM" id="SSF48371">
    <property type="entry name" value="ARM repeat"/>
    <property type="match status" value="1"/>
</dbReference>
<evidence type="ECO:0000256" key="5">
    <source>
        <dbReference type="ARBA" id="ARBA00022785"/>
    </source>
</evidence>
<dbReference type="GO" id="GO:0046872">
    <property type="term" value="F:metal ion binding"/>
    <property type="evidence" value="ECO:0007669"/>
    <property type="project" value="UniProtKB-KW"/>
</dbReference>
<feature type="binding site" evidence="9">
    <location>
        <position position="157"/>
    </location>
    <ligand>
        <name>cob(II)alamin</name>
        <dbReference type="ChEBI" id="CHEBI:16304"/>
    </ligand>
</feature>
<organism evidence="10 11">
    <name type="scientific">Vagococcus penaei</name>
    <dbReference type="NCBI Taxonomy" id="633807"/>
    <lineage>
        <taxon>Bacteria</taxon>
        <taxon>Bacillati</taxon>
        <taxon>Bacillota</taxon>
        <taxon>Bacilli</taxon>
        <taxon>Lactobacillales</taxon>
        <taxon>Enterococcaceae</taxon>
        <taxon>Vagococcus</taxon>
    </lineage>
</organism>
<evidence type="ECO:0000256" key="9">
    <source>
        <dbReference type="HAMAP-Rule" id="MF_00916"/>
    </source>
</evidence>
<keyword evidence="9" id="KW-0170">Cobalt</keyword>
<keyword evidence="4 9" id="KW-0479">Metal-binding</keyword>
<keyword evidence="5 9" id="KW-0671">Queuosine biosynthesis</keyword>
<dbReference type="PANTHER" id="PTHR30002">
    <property type="entry name" value="EPOXYQUEUOSINE REDUCTASE"/>
    <property type="match status" value="1"/>
</dbReference>
<dbReference type="Gene3D" id="1.25.10.10">
    <property type="entry name" value="Leucine-rich Repeat Variant"/>
    <property type="match status" value="1"/>
</dbReference>
<feature type="binding site" evidence="9">
    <location>
        <position position="300"/>
    </location>
    <ligand>
        <name>tRNA</name>
        <dbReference type="ChEBI" id="CHEBI:17843"/>
    </ligand>
</feature>
<keyword evidence="3 9" id="KW-0819">tRNA processing</keyword>
<evidence type="ECO:0000313" key="10">
    <source>
        <dbReference type="EMBL" id="AQP54157.1"/>
    </source>
</evidence>
<dbReference type="PROSITE" id="PS00198">
    <property type="entry name" value="4FE4S_FER_1"/>
    <property type="match status" value="1"/>
</dbReference>
<feature type="binding site" evidence="9">
    <location>
        <position position="136"/>
    </location>
    <ligand>
        <name>cob(II)alamin</name>
        <dbReference type="ChEBI" id="CHEBI:16304"/>
    </ligand>
</feature>
<dbReference type="KEGG" id="vpi:BW732_07945"/>
<dbReference type="PROSITE" id="PS51379">
    <property type="entry name" value="4FE4S_FER_2"/>
    <property type="match status" value="1"/>
</dbReference>
<comment type="similarity">
    <text evidence="9">Belongs to the QueG family.</text>
</comment>
<evidence type="ECO:0000256" key="3">
    <source>
        <dbReference type="ARBA" id="ARBA00022694"/>
    </source>
</evidence>
<comment type="catalytic activity">
    <reaction evidence="9">
        <text>epoxyqueuosine(34) in tRNA + AH2 = queuosine(34) in tRNA + A + H2O</text>
        <dbReference type="Rhea" id="RHEA:32159"/>
        <dbReference type="Rhea" id="RHEA-COMP:18571"/>
        <dbReference type="Rhea" id="RHEA-COMP:18582"/>
        <dbReference type="ChEBI" id="CHEBI:13193"/>
        <dbReference type="ChEBI" id="CHEBI:15377"/>
        <dbReference type="ChEBI" id="CHEBI:17499"/>
        <dbReference type="ChEBI" id="CHEBI:194431"/>
        <dbReference type="ChEBI" id="CHEBI:194443"/>
        <dbReference type="EC" id="1.17.99.6"/>
    </reaction>
</comment>
<gene>
    <name evidence="9" type="primary">queG</name>
    <name evidence="10" type="ORF">BW732_07945</name>
</gene>
<dbReference type="InterPro" id="IPR011989">
    <property type="entry name" value="ARM-like"/>
</dbReference>
<keyword evidence="11" id="KW-1185">Reference proteome</keyword>
<feature type="binding site" evidence="9">
    <location>
        <position position="282"/>
    </location>
    <ligand>
        <name>tRNA</name>
        <dbReference type="ChEBI" id="CHEBI:17843"/>
    </ligand>
</feature>
<feature type="binding site" evidence="9">
    <location>
        <position position="245"/>
    </location>
    <ligand>
        <name>[4Fe-4S] cluster</name>
        <dbReference type="ChEBI" id="CHEBI:49883"/>
        <label>2</label>
    </ligand>
</feature>
<comment type="subunit">
    <text evidence="9">Monomer.</text>
</comment>
<evidence type="ECO:0000256" key="7">
    <source>
        <dbReference type="ARBA" id="ARBA00023004"/>
    </source>
</evidence>
<feature type="binding site" evidence="9">
    <location>
        <position position="222"/>
    </location>
    <ligand>
        <name>tRNA</name>
        <dbReference type="ChEBI" id="CHEBI:17843"/>
    </ligand>
</feature>
<dbReference type="Gene3D" id="3.30.70.20">
    <property type="match status" value="1"/>
</dbReference>
<comment type="subcellular location">
    <subcellularLocation>
        <location evidence="9">Cytoplasm</location>
    </subcellularLocation>
</comment>
<dbReference type="OrthoDB" id="9784571at2"/>
<dbReference type="EMBL" id="CP019609">
    <property type="protein sequence ID" value="AQP54157.1"/>
    <property type="molecule type" value="Genomic_DNA"/>
</dbReference>
<feature type="binding site" evidence="9">
    <location>
        <position position="218"/>
    </location>
    <ligand>
        <name>cob(II)alamin</name>
        <dbReference type="ChEBI" id="CHEBI:16304"/>
    </ligand>
</feature>
<dbReference type="GO" id="GO:0052693">
    <property type="term" value="F:epoxyqueuosine reductase activity"/>
    <property type="evidence" value="ECO:0007669"/>
    <property type="project" value="UniProtKB-UniRule"/>
</dbReference>
<dbReference type="SUPFAM" id="SSF54862">
    <property type="entry name" value="4Fe-4S ferredoxins"/>
    <property type="match status" value="1"/>
</dbReference>
<dbReference type="Pfam" id="PF13484">
    <property type="entry name" value="Fer4_16"/>
    <property type="match status" value="1"/>
</dbReference>
<feature type="binding site" evidence="9">
    <location>
        <position position="297"/>
    </location>
    <ligand>
        <name>tRNA</name>
        <dbReference type="ChEBI" id="CHEBI:17843"/>
    </ligand>
</feature>
<comment type="cofactor">
    <cofactor evidence="9">
        <name>cob(II)alamin</name>
        <dbReference type="ChEBI" id="CHEBI:16304"/>
    </cofactor>
</comment>